<reference evidence="4" key="1">
    <citation type="submission" date="2021-02" db="EMBL/GenBank/DDBJ databases">
        <authorList>
            <person name="Nowell W R."/>
        </authorList>
    </citation>
    <scope>NUCLEOTIDE SEQUENCE</scope>
</reference>
<dbReference type="InterPro" id="IPR046341">
    <property type="entry name" value="SET_dom_sf"/>
</dbReference>
<dbReference type="Proteomes" id="UP000681722">
    <property type="component" value="Unassembled WGS sequence"/>
</dbReference>
<evidence type="ECO:0000313" key="7">
    <source>
        <dbReference type="Proteomes" id="UP000663829"/>
    </source>
</evidence>
<dbReference type="InterPro" id="IPR047266">
    <property type="entry name" value="KMT5A-like_SET"/>
</dbReference>
<dbReference type="EMBL" id="CAJNOK010000672">
    <property type="protein sequence ID" value="CAF0768320.1"/>
    <property type="molecule type" value="Genomic_DNA"/>
</dbReference>
<feature type="domain" description="SET" evidence="2">
    <location>
        <begin position="306"/>
        <end position="428"/>
    </location>
</feature>
<dbReference type="EMBL" id="CAJOBA010000672">
    <property type="protein sequence ID" value="CAF3548834.1"/>
    <property type="molecule type" value="Genomic_DNA"/>
</dbReference>
<accession>A0A813V4A3</accession>
<dbReference type="AlphaFoldDB" id="A0A813V4A3"/>
<organism evidence="4 7">
    <name type="scientific">Didymodactylos carnosus</name>
    <dbReference type="NCBI Taxonomy" id="1234261"/>
    <lineage>
        <taxon>Eukaryota</taxon>
        <taxon>Metazoa</taxon>
        <taxon>Spiralia</taxon>
        <taxon>Gnathifera</taxon>
        <taxon>Rotifera</taxon>
        <taxon>Eurotatoria</taxon>
        <taxon>Bdelloidea</taxon>
        <taxon>Philodinida</taxon>
        <taxon>Philodinidae</taxon>
        <taxon>Didymodactylos</taxon>
    </lineage>
</organism>
<dbReference type="GO" id="GO:0042799">
    <property type="term" value="F:histone H4K20 methyltransferase activity"/>
    <property type="evidence" value="ECO:0007669"/>
    <property type="project" value="TreeGrafter"/>
</dbReference>
<sequence>MTHARSNAKVSSSSTTTVTNNGSKKSSTSNKRTYQVDSPVTVRANDSENQVPQEKSPSFYLLPQLLQSDEQQQQQSSSSIAVRQTRSKIRKQLPFNTIDEENDEMVNQKSLQNEKHQYSPTSQLIFDSTKSPPGQKPRIILKIRLNPCKDNQEQTSPTKELANEITEALGTVKLANDIKHIEDSKSISSRIIPFTRNKRIQSATNVPLRKIHGAPLRGQFLHAPDIKINDVDNSNEIILNQSSPQPFPLASIAEKLPTKQIENIIDDVTNNDNDLGFLRRSKRRVKLIKYKTAMNFDSFIEQECEDGLEIRTTTDKGRGIFSTKKFYRGDYIVEYAGDLISYQQAKQRELTYGLNCRIGCYMYYFKHGEKVYCVDATDETNRLGRLINHSRKGCNCQAKVLVIKDQPRLILIASRDINVGEELLYDYGERRKDILDSFPWLNE</sequence>
<dbReference type="InterPro" id="IPR051760">
    <property type="entry name" value="KMT5A"/>
</dbReference>
<dbReference type="Proteomes" id="UP000663829">
    <property type="component" value="Unassembled WGS sequence"/>
</dbReference>
<name>A0A813V4A3_9BILA</name>
<dbReference type="EMBL" id="CAJOBC010000729">
    <property type="protein sequence ID" value="CAF3619550.1"/>
    <property type="molecule type" value="Genomic_DNA"/>
</dbReference>
<comment type="caution">
    <text evidence="4">The sequence shown here is derived from an EMBL/GenBank/DDBJ whole genome shotgun (WGS) entry which is preliminary data.</text>
</comment>
<dbReference type="Pfam" id="PF00856">
    <property type="entry name" value="SET"/>
    <property type="match status" value="1"/>
</dbReference>
<evidence type="ECO:0000259" key="2">
    <source>
        <dbReference type="PROSITE" id="PS50280"/>
    </source>
</evidence>
<keyword evidence="7" id="KW-1185">Reference proteome</keyword>
<dbReference type="PANTHER" id="PTHR46167">
    <property type="entry name" value="N-LYSINE METHYLTRANSFERASE KMT5A"/>
    <property type="match status" value="1"/>
</dbReference>
<dbReference type="GO" id="GO:0006357">
    <property type="term" value="P:regulation of transcription by RNA polymerase II"/>
    <property type="evidence" value="ECO:0007669"/>
    <property type="project" value="TreeGrafter"/>
</dbReference>
<dbReference type="Gene3D" id="2.170.270.10">
    <property type="entry name" value="SET domain"/>
    <property type="match status" value="1"/>
</dbReference>
<dbReference type="Proteomes" id="UP000677228">
    <property type="component" value="Unassembled WGS sequence"/>
</dbReference>
<dbReference type="GO" id="GO:0005634">
    <property type="term" value="C:nucleus"/>
    <property type="evidence" value="ECO:0007669"/>
    <property type="project" value="TreeGrafter"/>
</dbReference>
<dbReference type="InterPro" id="IPR001214">
    <property type="entry name" value="SET_dom"/>
</dbReference>
<evidence type="ECO:0000256" key="1">
    <source>
        <dbReference type="SAM" id="MobiDB-lite"/>
    </source>
</evidence>
<dbReference type="SUPFAM" id="SSF82199">
    <property type="entry name" value="SET domain"/>
    <property type="match status" value="1"/>
</dbReference>
<dbReference type="Proteomes" id="UP000682733">
    <property type="component" value="Unassembled WGS sequence"/>
</dbReference>
<evidence type="ECO:0000313" key="4">
    <source>
        <dbReference type="EMBL" id="CAF0832467.1"/>
    </source>
</evidence>
<dbReference type="GO" id="GO:0043516">
    <property type="term" value="P:regulation of DNA damage response, signal transduction by p53 class mediator"/>
    <property type="evidence" value="ECO:0007669"/>
    <property type="project" value="TreeGrafter"/>
</dbReference>
<feature type="compositionally biased region" description="Low complexity" evidence="1">
    <location>
        <begin position="1"/>
        <end position="33"/>
    </location>
</feature>
<evidence type="ECO:0000313" key="3">
    <source>
        <dbReference type="EMBL" id="CAF0768320.1"/>
    </source>
</evidence>
<dbReference type="GO" id="GO:0005700">
    <property type="term" value="C:polytene chromosome"/>
    <property type="evidence" value="ECO:0007669"/>
    <property type="project" value="TreeGrafter"/>
</dbReference>
<evidence type="ECO:0000313" key="6">
    <source>
        <dbReference type="EMBL" id="CAF3619550.1"/>
    </source>
</evidence>
<dbReference type="OrthoDB" id="5560686at2759"/>
<gene>
    <name evidence="4" type="ORF">GPM918_LOCUS5128</name>
    <name evidence="3" type="ORF">OVA965_LOCUS2941</name>
    <name evidence="6" type="ORF">SRO942_LOCUS5128</name>
    <name evidence="5" type="ORF">TMI583_LOCUS2940</name>
</gene>
<dbReference type="CDD" id="cd10528">
    <property type="entry name" value="SET_SETD8"/>
    <property type="match status" value="1"/>
</dbReference>
<proteinExistence type="predicted"/>
<feature type="region of interest" description="Disordered" evidence="1">
    <location>
        <begin position="1"/>
        <end position="55"/>
    </location>
</feature>
<dbReference type="PROSITE" id="PS50280">
    <property type="entry name" value="SET"/>
    <property type="match status" value="1"/>
</dbReference>
<dbReference type="PANTHER" id="PTHR46167:SF1">
    <property type="entry name" value="N-LYSINE METHYLTRANSFERASE KMT5A"/>
    <property type="match status" value="1"/>
</dbReference>
<protein>
    <recommendedName>
        <fullName evidence="2">SET domain-containing protein</fullName>
    </recommendedName>
</protein>
<dbReference type="EMBL" id="CAJNOQ010000729">
    <property type="protein sequence ID" value="CAF0832467.1"/>
    <property type="molecule type" value="Genomic_DNA"/>
</dbReference>
<dbReference type="SMART" id="SM00317">
    <property type="entry name" value="SET"/>
    <property type="match status" value="1"/>
</dbReference>
<evidence type="ECO:0000313" key="5">
    <source>
        <dbReference type="EMBL" id="CAF3548834.1"/>
    </source>
</evidence>